<dbReference type="InterPro" id="IPR015424">
    <property type="entry name" value="PyrdxlP-dep_Trfase"/>
</dbReference>
<name>A0A1J7J626_9PEZI</name>
<evidence type="ECO:0000313" key="6">
    <source>
        <dbReference type="Proteomes" id="UP000182658"/>
    </source>
</evidence>
<dbReference type="Gene3D" id="3.40.640.10">
    <property type="entry name" value="Type I PLP-dependent aspartate aminotransferase-like (Major domain)"/>
    <property type="match status" value="1"/>
</dbReference>
<protein>
    <submittedName>
        <fullName evidence="5">L-threonine aldolase</fullName>
    </submittedName>
</protein>
<keyword evidence="3" id="KW-0663">Pyridoxal phosphate</keyword>
<dbReference type="Gene3D" id="3.90.1150.10">
    <property type="entry name" value="Aspartate Aminotransferase, domain 1"/>
    <property type="match status" value="1"/>
</dbReference>
<dbReference type="InterPro" id="IPR001597">
    <property type="entry name" value="ArAA_b-elim_lyase/Thr_aldolase"/>
</dbReference>
<reference evidence="5 6" key="1">
    <citation type="submission" date="2016-10" db="EMBL/GenBank/DDBJ databases">
        <title>Draft genome sequence of Coniochaeta ligniaria NRRL30616, a lignocellulolytic fungus for bioabatement of inhibitors in plant biomass hydrolysates.</title>
        <authorList>
            <consortium name="DOE Joint Genome Institute"/>
            <person name="Jimenez D.J."/>
            <person name="Hector R.E."/>
            <person name="Riley R."/>
            <person name="Sun H."/>
            <person name="Grigoriev I.V."/>
            <person name="Van Elsas J.D."/>
            <person name="Nichols N.N."/>
        </authorList>
    </citation>
    <scope>NUCLEOTIDE SEQUENCE [LARGE SCALE GENOMIC DNA]</scope>
    <source>
        <strain evidence="5 6">NRRL 30616</strain>
    </source>
</reference>
<dbReference type="InterPro" id="IPR015421">
    <property type="entry name" value="PyrdxlP-dep_Trfase_major"/>
</dbReference>
<dbReference type="SUPFAM" id="SSF53383">
    <property type="entry name" value="PLP-dependent transferases"/>
    <property type="match status" value="1"/>
</dbReference>
<dbReference type="AlphaFoldDB" id="A0A1J7J626"/>
<comment type="similarity">
    <text evidence="2">Belongs to the threonine aldolase family.</text>
</comment>
<feature type="domain" description="Aromatic amino acid beta-eliminating lyase/threonine aldolase" evidence="4">
    <location>
        <begin position="6"/>
        <end position="265"/>
    </location>
</feature>
<evidence type="ECO:0000256" key="2">
    <source>
        <dbReference type="ARBA" id="ARBA00006966"/>
    </source>
</evidence>
<dbReference type="PANTHER" id="PTHR48097">
    <property type="entry name" value="L-THREONINE ALDOLASE-RELATED"/>
    <property type="match status" value="1"/>
</dbReference>
<evidence type="ECO:0000256" key="1">
    <source>
        <dbReference type="ARBA" id="ARBA00001933"/>
    </source>
</evidence>
<dbReference type="PANTHER" id="PTHR48097:SF5">
    <property type="entry name" value="LOW SPECIFICITY L-THREONINE ALDOLASE"/>
    <property type="match status" value="1"/>
</dbReference>
<dbReference type="Pfam" id="PF01212">
    <property type="entry name" value="Beta_elim_lyase"/>
    <property type="match status" value="1"/>
</dbReference>
<evidence type="ECO:0000313" key="5">
    <source>
        <dbReference type="EMBL" id="OIW25256.1"/>
    </source>
</evidence>
<evidence type="ECO:0000256" key="3">
    <source>
        <dbReference type="ARBA" id="ARBA00022898"/>
    </source>
</evidence>
<evidence type="ECO:0000259" key="4">
    <source>
        <dbReference type="Pfam" id="PF01212"/>
    </source>
</evidence>
<dbReference type="EMBL" id="KV875102">
    <property type="protein sequence ID" value="OIW25256.1"/>
    <property type="molecule type" value="Genomic_DNA"/>
</dbReference>
<dbReference type="GO" id="GO:0006520">
    <property type="term" value="P:amino acid metabolic process"/>
    <property type="evidence" value="ECO:0007669"/>
    <property type="project" value="InterPro"/>
</dbReference>
<dbReference type="OrthoDB" id="10261951at2759"/>
<sequence length="325" mass="35402">MSQQSGYGDDEYSEDARRAIRSLVGNNEASIFFTAGGTGANLLSVASHLRPHEAVISAQLGHIVAHEAGSVEATGHKVLTAPGVHGKLTPEQIQSVVDRTNLFTFAEPKPKMVFISNPTEVGTVYTKSELAAVAAVCKKLGLLLLMDGARLGAALTCSKNDMTLKDIYDLTDIFWIGGTKNGALLGEAIVIKDPASAADFPYHMKQRGALLAKGRVLGIQFRTLLKDDLFFRLARHANSTAAELSSSLEKMGFEFWAETESNQVFPIFSPALVQELEKGFNFYVWEHLDDGALVVRLVTSWATEPAQVKKFCNAVEDWSKRSKVL</sequence>
<keyword evidence="6" id="KW-1185">Reference proteome</keyword>
<proteinExistence type="inferred from homology"/>
<organism evidence="5 6">
    <name type="scientific">Coniochaeta ligniaria NRRL 30616</name>
    <dbReference type="NCBI Taxonomy" id="1408157"/>
    <lineage>
        <taxon>Eukaryota</taxon>
        <taxon>Fungi</taxon>
        <taxon>Dikarya</taxon>
        <taxon>Ascomycota</taxon>
        <taxon>Pezizomycotina</taxon>
        <taxon>Sordariomycetes</taxon>
        <taxon>Sordariomycetidae</taxon>
        <taxon>Coniochaetales</taxon>
        <taxon>Coniochaetaceae</taxon>
        <taxon>Coniochaeta</taxon>
    </lineage>
</organism>
<accession>A0A1J7J626</accession>
<dbReference type="Proteomes" id="UP000182658">
    <property type="component" value="Unassembled WGS sequence"/>
</dbReference>
<dbReference type="GO" id="GO:0016829">
    <property type="term" value="F:lyase activity"/>
    <property type="evidence" value="ECO:0007669"/>
    <property type="project" value="InterPro"/>
</dbReference>
<dbReference type="STRING" id="1408157.A0A1J7J626"/>
<dbReference type="InParanoid" id="A0A1J7J626"/>
<dbReference type="InterPro" id="IPR015422">
    <property type="entry name" value="PyrdxlP-dep_Trfase_small"/>
</dbReference>
<comment type="cofactor">
    <cofactor evidence="1">
        <name>pyridoxal 5'-phosphate</name>
        <dbReference type="ChEBI" id="CHEBI:597326"/>
    </cofactor>
</comment>
<gene>
    <name evidence="5" type="ORF">CONLIGDRAFT_636322</name>
</gene>